<name>A0A9W6K4T4_9PSED</name>
<protein>
    <submittedName>
        <fullName evidence="3">Sensor</fullName>
    </submittedName>
</protein>
<dbReference type="PIRSF" id="PIRSF018266">
    <property type="entry name" value="FecR"/>
    <property type="match status" value="1"/>
</dbReference>
<evidence type="ECO:0000313" key="3">
    <source>
        <dbReference type="EMBL" id="GLK88251.1"/>
    </source>
</evidence>
<evidence type="ECO:0000259" key="1">
    <source>
        <dbReference type="Pfam" id="PF04773"/>
    </source>
</evidence>
<dbReference type="Proteomes" id="UP001143328">
    <property type="component" value="Unassembled WGS sequence"/>
</dbReference>
<dbReference type="PANTHER" id="PTHR30273:SF2">
    <property type="entry name" value="PROTEIN FECR"/>
    <property type="match status" value="1"/>
</dbReference>
<dbReference type="Pfam" id="PF04773">
    <property type="entry name" value="FecR"/>
    <property type="match status" value="1"/>
</dbReference>
<keyword evidence="4" id="KW-1185">Reference proteome</keyword>
<dbReference type="RefSeq" id="WP_271194480.1">
    <property type="nucleotide sequence ID" value="NZ_BSFN01000003.1"/>
</dbReference>
<dbReference type="InterPro" id="IPR012373">
    <property type="entry name" value="Ferrdict_sens_TM"/>
</dbReference>
<accession>A0A9W6K4T4</accession>
<dbReference type="InterPro" id="IPR006860">
    <property type="entry name" value="FecR"/>
</dbReference>
<dbReference type="InterPro" id="IPR032623">
    <property type="entry name" value="FecR_N"/>
</dbReference>
<reference evidence="3" key="2">
    <citation type="submission" date="2023-01" db="EMBL/GenBank/DDBJ databases">
        <authorList>
            <person name="Sun Q."/>
            <person name="Evtushenko L."/>
        </authorList>
    </citation>
    <scope>NUCLEOTIDE SEQUENCE</scope>
    <source>
        <strain evidence="3">VKM B-2935</strain>
    </source>
</reference>
<dbReference type="GO" id="GO:0016989">
    <property type="term" value="F:sigma factor antagonist activity"/>
    <property type="evidence" value="ECO:0007669"/>
    <property type="project" value="TreeGrafter"/>
</dbReference>
<dbReference type="PANTHER" id="PTHR30273">
    <property type="entry name" value="PERIPLASMIC SIGNAL SENSOR AND SIGMA FACTOR ACTIVATOR FECR-RELATED"/>
    <property type="match status" value="1"/>
</dbReference>
<dbReference type="EMBL" id="BSFN01000003">
    <property type="protein sequence ID" value="GLK88251.1"/>
    <property type="molecule type" value="Genomic_DNA"/>
</dbReference>
<dbReference type="Pfam" id="PF16220">
    <property type="entry name" value="DUF4880"/>
    <property type="match status" value="1"/>
</dbReference>
<gene>
    <name evidence="3" type="primary">fecR_2</name>
    <name evidence="3" type="ORF">GCM10017655_13130</name>
</gene>
<dbReference type="AlphaFoldDB" id="A0A9W6K4T4"/>
<evidence type="ECO:0000259" key="2">
    <source>
        <dbReference type="Pfam" id="PF16220"/>
    </source>
</evidence>
<evidence type="ECO:0000313" key="4">
    <source>
        <dbReference type="Proteomes" id="UP001143328"/>
    </source>
</evidence>
<feature type="domain" description="FecR protein" evidence="1">
    <location>
        <begin position="108"/>
        <end position="204"/>
    </location>
</feature>
<proteinExistence type="predicted"/>
<comment type="caution">
    <text evidence="3">The sequence shown here is derived from an EMBL/GenBank/DDBJ whole genome shotgun (WGS) entry which is preliminary data.</text>
</comment>
<dbReference type="Gene3D" id="2.60.120.1440">
    <property type="match status" value="1"/>
</dbReference>
<reference evidence="3" key="1">
    <citation type="journal article" date="2014" name="Int. J. Syst. Evol. Microbiol.">
        <title>Complete genome sequence of Corynebacterium casei LMG S-19264T (=DSM 44701T), isolated from a smear-ripened cheese.</title>
        <authorList>
            <consortium name="US DOE Joint Genome Institute (JGI-PGF)"/>
            <person name="Walter F."/>
            <person name="Albersmeier A."/>
            <person name="Kalinowski J."/>
            <person name="Ruckert C."/>
        </authorList>
    </citation>
    <scope>NUCLEOTIDE SEQUENCE</scope>
    <source>
        <strain evidence="3">VKM B-2935</strain>
    </source>
</reference>
<feature type="domain" description="FecR N-terminal" evidence="2">
    <location>
        <begin position="17"/>
        <end position="57"/>
    </location>
</feature>
<sequence length="317" mass="35139">MASPAARPMPKNCLEMAVHWYVQLNDGDADDNQRQAWQRWVAESPDHARAWARVEKLQRQLHGVPMDLALPVLTQAGVERRLAMKSLLVFAALGFAGLGYEFSPLGADYLSATGQRRQVLLPDGGRLDLNTDTQVDVHYSSSERLITLRHGEVRLLTAPDNLVPVPRPLVVATVHGRVRALGTDFNVRLGEKSTTVTVLEHAVEVRSRLAPDIAQRVSAGEQLQFNARQLRPVRAADLNVSAWSRGMLVAIDWRLGDFIAELSRYRSGHLSCAPQVAELRVSGAFTLDDTDAVLANLTASLPVKLRTFSRYWVRVEA</sequence>
<organism evidence="3 4">
    <name type="scientific">Pseudomonas turukhanskensis</name>
    <dbReference type="NCBI Taxonomy" id="1806536"/>
    <lineage>
        <taxon>Bacteria</taxon>
        <taxon>Pseudomonadati</taxon>
        <taxon>Pseudomonadota</taxon>
        <taxon>Gammaproteobacteria</taxon>
        <taxon>Pseudomonadales</taxon>
        <taxon>Pseudomonadaceae</taxon>
        <taxon>Pseudomonas</taxon>
    </lineage>
</organism>